<sequence>MTGDEGGIPTKASKREATRGAVLGKLPEFVPDAGNCDVFFERFECFIAANDIADDKKLQVLLMSIGEKAYVTLRSLLLPKTLTQETCDVNTTLKKHYIQKNSVVTERHRFNQRK</sequence>
<proteinExistence type="predicted"/>
<accession>A0ACB8CHG6</accession>
<organism evidence="1 2">
    <name type="scientific">Dermacentor silvarum</name>
    <name type="common">Tick</name>
    <dbReference type="NCBI Taxonomy" id="543639"/>
    <lineage>
        <taxon>Eukaryota</taxon>
        <taxon>Metazoa</taxon>
        <taxon>Ecdysozoa</taxon>
        <taxon>Arthropoda</taxon>
        <taxon>Chelicerata</taxon>
        <taxon>Arachnida</taxon>
        <taxon>Acari</taxon>
        <taxon>Parasitiformes</taxon>
        <taxon>Ixodida</taxon>
        <taxon>Ixodoidea</taxon>
        <taxon>Ixodidae</taxon>
        <taxon>Rhipicephalinae</taxon>
        <taxon>Dermacentor</taxon>
    </lineage>
</organism>
<protein>
    <submittedName>
        <fullName evidence="1">Uncharacterized protein</fullName>
    </submittedName>
</protein>
<reference evidence="1" key="1">
    <citation type="submission" date="2020-05" db="EMBL/GenBank/DDBJ databases">
        <title>Large-scale comparative analyses of tick genomes elucidate their genetic diversity and vector capacities.</title>
        <authorList>
            <person name="Jia N."/>
            <person name="Wang J."/>
            <person name="Shi W."/>
            <person name="Du L."/>
            <person name="Sun Y."/>
            <person name="Zhan W."/>
            <person name="Jiang J."/>
            <person name="Wang Q."/>
            <person name="Zhang B."/>
            <person name="Ji P."/>
            <person name="Sakyi L.B."/>
            <person name="Cui X."/>
            <person name="Yuan T."/>
            <person name="Jiang B."/>
            <person name="Yang W."/>
            <person name="Lam T.T.-Y."/>
            <person name="Chang Q."/>
            <person name="Ding S."/>
            <person name="Wang X."/>
            <person name="Zhu J."/>
            <person name="Ruan X."/>
            <person name="Zhao L."/>
            <person name="Wei J."/>
            <person name="Que T."/>
            <person name="Du C."/>
            <person name="Cheng J."/>
            <person name="Dai P."/>
            <person name="Han X."/>
            <person name="Huang E."/>
            <person name="Gao Y."/>
            <person name="Liu J."/>
            <person name="Shao H."/>
            <person name="Ye R."/>
            <person name="Li L."/>
            <person name="Wei W."/>
            <person name="Wang X."/>
            <person name="Wang C."/>
            <person name="Yang T."/>
            <person name="Huo Q."/>
            <person name="Li W."/>
            <person name="Guo W."/>
            <person name="Chen H."/>
            <person name="Zhou L."/>
            <person name="Ni X."/>
            <person name="Tian J."/>
            <person name="Zhou Y."/>
            <person name="Sheng Y."/>
            <person name="Liu T."/>
            <person name="Pan Y."/>
            <person name="Xia L."/>
            <person name="Li J."/>
            <person name="Zhao F."/>
            <person name="Cao W."/>
        </authorList>
    </citation>
    <scope>NUCLEOTIDE SEQUENCE</scope>
    <source>
        <strain evidence="1">Dsil-2018</strain>
    </source>
</reference>
<dbReference type="EMBL" id="CM023476">
    <property type="protein sequence ID" value="KAH7942108.1"/>
    <property type="molecule type" value="Genomic_DNA"/>
</dbReference>
<evidence type="ECO:0000313" key="1">
    <source>
        <dbReference type="EMBL" id="KAH7942108.1"/>
    </source>
</evidence>
<evidence type="ECO:0000313" key="2">
    <source>
        <dbReference type="Proteomes" id="UP000821865"/>
    </source>
</evidence>
<dbReference type="Proteomes" id="UP000821865">
    <property type="component" value="Chromosome 7"/>
</dbReference>
<comment type="caution">
    <text evidence="1">The sequence shown here is derived from an EMBL/GenBank/DDBJ whole genome shotgun (WGS) entry which is preliminary data.</text>
</comment>
<name>A0ACB8CHG6_DERSI</name>
<keyword evidence="2" id="KW-1185">Reference proteome</keyword>
<gene>
    <name evidence="1" type="ORF">HPB49_020591</name>
</gene>